<evidence type="ECO:0000313" key="3">
    <source>
        <dbReference type="Proteomes" id="UP000319514"/>
    </source>
</evidence>
<dbReference type="PANTHER" id="PTHR14237">
    <property type="entry name" value="MOLYBDOPTERIN COFACTOR SULFURASE MOSC"/>
    <property type="match status" value="1"/>
</dbReference>
<dbReference type="Pfam" id="PF03473">
    <property type="entry name" value="MOSC"/>
    <property type="match status" value="1"/>
</dbReference>
<dbReference type="Proteomes" id="UP000319514">
    <property type="component" value="Unassembled WGS sequence"/>
</dbReference>
<dbReference type="GO" id="GO:0003824">
    <property type="term" value="F:catalytic activity"/>
    <property type="evidence" value="ECO:0007669"/>
    <property type="project" value="InterPro"/>
</dbReference>
<comment type="caution">
    <text evidence="2">The sequence shown here is derived from an EMBL/GenBank/DDBJ whole genome shotgun (WGS) entry which is preliminary data.</text>
</comment>
<organism evidence="2 3">
    <name type="scientific">Oryzihumus leptocrescens</name>
    <dbReference type="NCBI Taxonomy" id="297536"/>
    <lineage>
        <taxon>Bacteria</taxon>
        <taxon>Bacillati</taxon>
        <taxon>Actinomycetota</taxon>
        <taxon>Actinomycetes</taxon>
        <taxon>Micrococcales</taxon>
        <taxon>Intrasporangiaceae</taxon>
        <taxon>Oryzihumus</taxon>
    </lineage>
</organism>
<dbReference type="EMBL" id="VFOQ01000001">
    <property type="protein sequence ID" value="TQL61559.1"/>
    <property type="molecule type" value="Genomic_DNA"/>
</dbReference>
<gene>
    <name evidence="2" type="ORF">FB474_2970</name>
</gene>
<dbReference type="AlphaFoldDB" id="A0A542ZMR3"/>
<dbReference type="PANTHER" id="PTHR14237:SF19">
    <property type="entry name" value="MITOCHONDRIAL AMIDOXIME REDUCING COMPONENT 1"/>
    <property type="match status" value="1"/>
</dbReference>
<proteinExistence type="predicted"/>
<keyword evidence="3" id="KW-1185">Reference proteome</keyword>
<feature type="domain" description="MOSC" evidence="1">
    <location>
        <begin position="124"/>
        <end position="276"/>
    </location>
</feature>
<sequence>MRLSQLHIHPLKSGAILPVERVRVEPWGLAGDRRWMVVDRDGVLLSAREERALFTVHASTTEAGDTLTLEAPGAPRLAVDRPEAAHIPVRLHRHELLARPAGAEADDWLVRVLGRPGLRLVWCDDPTRRSPNPTYGQPGDSVALADGYPVTLTTTASLRRLNDWITEAALERGESAPDPLPVQRFRPNLVIDGVDRAFAEDDWKRVRIGEVELRVVKHIDRCVMTTIDPDDPQRRDKEPIRTLSRHRKWDGLTWFGRQLIPDTPGTVQVGDELTVLD</sequence>
<dbReference type="SUPFAM" id="SSF141673">
    <property type="entry name" value="MOSC N-terminal domain-like"/>
    <property type="match status" value="1"/>
</dbReference>
<protein>
    <recommendedName>
        <fullName evidence="1">MOSC domain-containing protein</fullName>
    </recommendedName>
</protein>
<dbReference type="InterPro" id="IPR005303">
    <property type="entry name" value="MOCOS_middle"/>
</dbReference>
<name>A0A542ZMR3_9MICO</name>
<dbReference type="InterPro" id="IPR005302">
    <property type="entry name" value="MoCF_Sase_C"/>
</dbReference>
<accession>A0A542ZMR3</accession>
<dbReference type="RefSeq" id="WP_141789324.1">
    <property type="nucleotide sequence ID" value="NZ_BAAAKX010000001.1"/>
</dbReference>
<evidence type="ECO:0000259" key="1">
    <source>
        <dbReference type="PROSITE" id="PS51340"/>
    </source>
</evidence>
<dbReference type="Pfam" id="PF03476">
    <property type="entry name" value="MOSC_N"/>
    <property type="match status" value="1"/>
</dbReference>
<dbReference type="InterPro" id="IPR011037">
    <property type="entry name" value="Pyrv_Knase-like_insert_dom_sf"/>
</dbReference>
<reference evidence="2 3" key="1">
    <citation type="submission" date="2019-06" db="EMBL/GenBank/DDBJ databases">
        <title>Sequencing the genomes of 1000 actinobacteria strains.</title>
        <authorList>
            <person name="Klenk H.-P."/>
        </authorList>
    </citation>
    <scope>NUCLEOTIDE SEQUENCE [LARGE SCALE GENOMIC DNA]</scope>
    <source>
        <strain evidence="2 3">DSM 18082</strain>
    </source>
</reference>
<evidence type="ECO:0000313" key="2">
    <source>
        <dbReference type="EMBL" id="TQL61559.1"/>
    </source>
</evidence>
<dbReference type="SUPFAM" id="SSF50800">
    <property type="entry name" value="PK beta-barrel domain-like"/>
    <property type="match status" value="1"/>
</dbReference>
<dbReference type="GO" id="GO:0030170">
    <property type="term" value="F:pyridoxal phosphate binding"/>
    <property type="evidence" value="ECO:0007669"/>
    <property type="project" value="InterPro"/>
</dbReference>
<dbReference type="PROSITE" id="PS51340">
    <property type="entry name" value="MOSC"/>
    <property type="match status" value="1"/>
</dbReference>
<dbReference type="OrthoDB" id="9793178at2"/>
<dbReference type="GO" id="GO:0030151">
    <property type="term" value="F:molybdenum ion binding"/>
    <property type="evidence" value="ECO:0007669"/>
    <property type="project" value="InterPro"/>
</dbReference>